<keyword evidence="6" id="KW-1185">Reference proteome</keyword>
<name>B4MES9_DROVI</name>
<dbReference type="SMR" id="B4MES9"/>
<dbReference type="GO" id="GO:0003924">
    <property type="term" value="F:GTPase activity"/>
    <property type="evidence" value="ECO:0007669"/>
    <property type="project" value="InterPro"/>
</dbReference>
<dbReference type="SMART" id="SM00174">
    <property type="entry name" value="RHO"/>
    <property type="match status" value="1"/>
</dbReference>
<evidence type="ECO:0000256" key="1">
    <source>
        <dbReference type="ARBA" id="ARBA00004308"/>
    </source>
</evidence>
<dbReference type="PROSITE" id="PS51421">
    <property type="entry name" value="RAS"/>
    <property type="match status" value="1"/>
</dbReference>
<dbReference type="PROSITE" id="PS51419">
    <property type="entry name" value="RAB"/>
    <property type="match status" value="1"/>
</dbReference>
<dbReference type="GO" id="GO:0012505">
    <property type="term" value="C:endomembrane system"/>
    <property type="evidence" value="ECO:0007669"/>
    <property type="project" value="UniProtKB-SubCell"/>
</dbReference>
<dbReference type="KEGG" id="dvi:6636027"/>
<comment type="subcellular location">
    <subcellularLocation>
        <location evidence="1">Endomembrane system</location>
    </subcellularLocation>
</comment>
<evidence type="ECO:0000256" key="4">
    <source>
        <dbReference type="ARBA" id="ARBA00023136"/>
    </source>
</evidence>
<dbReference type="OMA" id="LDCAHES"/>
<keyword evidence="2" id="KW-0547">Nucleotide-binding</keyword>
<dbReference type="EMBL" id="CH940664">
    <property type="protein sequence ID" value="EDW63054.1"/>
    <property type="molecule type" value="Genomic_DNA"/>
</dbReference>
<dbReference type="SUPFAM" id="SSF52540">
    <property type="entry name" value="P-loop containing nucleoside triphosphate hydrolases"/>
    <property type="match status" value="1"/>
</dbReference>
<evidence type="ECO:0000313" key="6">
    <source>
        <dbReference type="Proteomes" id="UP000008792"/>
    </source>
</evidence>
<evidence type="ECO:0000256" key="3">
    <source>
        <dbReference type="ARBA" id="ARBA00023134"/>
    </source>
</evidence>
<evidence type="ECO:0000313" key="5">
    <source>
        <dbReference type="EMBL" id="EDW63054.1"/>
    </source>
</evidence>
<dbReference type="InParanoid" id="B4MES9"/>
<dbReference type="PhylomeDB" id="B4MES9"/>
<dbReference type="InterPro" id="IPR005225">
    <property type="entry name" value="Small_GTP-bd"/>
</dbReference>
<dbReference type="HOGENOM" id="CLU_041217_23_1_1"/>
<dbReference type="SMART" id="SM00173">
    <property type="entry name" value="RAS"/>
    <property type="match status" value="1"/>
</dbReference>
<dbReference type="eggNOG" id="KOG0084">
    <property type="taxonomic scope" value="Eukaryota"/>
</dbReference>
<protein>
    <submittedName>
        <fullName evidence="5">Uncharacterized protein</fullName>
    </submittedName>
</protein>
<dbReference type="NCBIfam" id="TIGR00231">
    <property type="entry name" value="small_GTP"/>
    <property type="match status" value="1"/>
</dbReference>
<dbReference type="InterPro" id="IPR027417">
    <property type="entry name" value="P-loop_NTPase"/>
</dbReference>
<dbReference type="Pfam" id="PF00071">
    <property type="entry name" value="Ras"/>
    <property type="match status" value="1"/>
</dbReference>
<dbReference type="Proteomes" id="UP000008792">
    <property type="component" value="Unassembled WGS sequence"/>
</dbReference>
<proteinExistence type="predicted"/>
<gene>
    <name evidence="5" type="primary">Dvir\GJ14874</name>
    <name evidence="5" type="ORF">Dvir_GJ14874</name>
</gene>
<dbReference type="FunFam" id="3.40.50.300:FF:000586">
    <property type="entry name" value="Rab family GTPase"/>
    <property type="match status" value="1"/>
</dbReference>
<dbReference type="SMART" id="SM00176">
    <property type="entry name" value="RAN"/>
    <property type="match status" value="1"/>
</dbReference>
<keyword evidence="3" id="KW-0342">GTP-binding</keyword>
<dbReference type="AlphaFoldDB" id="B4MES9"/>
<dbReference type="PANTHER" id="PTHR47977">
    <property type="entry name" value="RAS-RELATED PROTEIN RAB"/>
    <property type="match status" value="1"/>
</dbReference>
<evidence type="ECO:0000256" key="2">
    <source>
        <dbReference type="ARBA" id="ARBA00022741"/>
    </source>
</evidence>
<reference evidence="5 6" key="1">
    <citation type="journal article" date="2007" name="Nature">
        <title>Evolution of genes and genomes on the Drosophila phylogeny.</title>
        <authorList>
            <consortium name="Drosophila 12 Genomes Consortium"/>
            <person name="Clark A.G."/>
            <person name="Eisen M.B."/>
            <person name="Smith D.R."/>
            <person name="Bergman C.M."/>
            <person name="Oliver B."/>
            <person name="Markow T.A."/>
            <person name="Kaufman T.C."/>
            <person name="Kellis M."/>
            <person name="Gelbart W."/>
            <person name="Iyer V.N."/>
            <person name="Pollard D.A."/>
            <person name="Sackton T.B."/>
            <person name="Larracuente A.M."/>
            <person name="Singh N.D."/>
            <person name="Abad J.P."/>
            <person name="Abt D.N."/>
            <person name="Adryan B."/>
            <person name="Aguade M."/>
            <person name="Akashi H."/>
            <person name="Anderson W.W."/>
            <person name="Aquadro C.F."/>
            <person name="Ardell D.H."/>
            <person name="Arguello R."/>
            <person name="Artieri C.G."/>
            <person name="Barbash D.A."/>
            <person name="Barker D."/>
            <person name="Barsanti P."/>
            <person name="Batterham P."/>
            <person name="Batzoglou S."/>
            <person name="Begun D."/>
            <person name="Bhutkar A."/>
            <person name="Blanco E."/>
            <person name="Bosak S.A."/>
            <person name="Bradley R.K."/>
            <person name="Brand A.D."/>
            <person name="Brent M.R."/>
            <person name="Brooks A.N."/>
            <person name="Brown R.H."/>
            <person name="Butlin R.K."/>
            <person name="Caggese C."/>
            <person name="Calvi B.R."/>
            <person name="Bernardo de Carvalho A."/>
            <person name="Caspi A."/>
            <person name="Castrezana S."/>
            <person name="Celniker S.E."/>
            <person name="Chang J.L."/>
            <person name="Chapple C."/>
            <person name="Chatterji S."/>
            <person name="Chinwalla A."/>
            <person name="Civetta A."/>
            <person name="Clifton S.W."/>
            <person name="Comeron J.M."/>
            <person name="Costello J.C."/>
            <person name="Coyne J.A."/>
            <person name="Daub J."/>
            <person name="David R.G."/>
            <person name="Delcher A.L."/>
            <person name="Delehaunty K."/>
            <person name="Do C.B."/>
            <person name="Ebling H."/>
            <person name="Edwards K."/>
            <person name="Eickbush T."/>
            <person name="Evans J.D."/>
            <person name="Filipski A."/>
            <person name="Findeiss S."/>
            <person name="Freyhult E."/>
            <person name="Fulton L."/>
            <person name="Fulton R."/>
            <person name="Garcia A.C."/>
            <person name="Gardiner A."/>
            <person name="Garfield D.A."/>
            <person name="Garvin B.E."/>
            <person name="Gibson G."/>
            <person name="Gilbert D."/>
            <person name="Gnerre S."/>
            <person name="Godfrey J."/>
            <person name="Good R."/>
            <person name="Gotea V."/>
            <person name="Gravely B."/>
            <person name="Greenberg A.J."/>
            <person name="Griffiths-Jones S."/>
            <person name="Gross S."/>
            <person name="Guigo R."/>
            <person name="Gustafson E.A."/>
            <person name="Haerty W."/>
            <person name="Hahn M.W."/>
            <person name="Halligan D.L."/>
            <person name="Halpern A.L."/>
            <person name="Halter G.M."/>
            <person name="Han M.V."/>
            <person name="Heger A."/>
            <person name="Hillier L."/>
            <person name="Hinrichs A.S."/>
            <person name="Holmes I."/>
            <person name="Hoskins R.A."/>
            <person name="Hubisz M.J."/>
            <person name="Hultmark D."/>
            <person name="Huntley M.A."/>
            <person name="Jaffe D.B."/>
            <person name="Jagadeeshan S."/>
            <person name="Jeck W.R."/>
            <person name="Johnson J."/>
            <person name="Jones C.D."/>
            <person name="Jordan W.C."/>
            <person name="Karpen G.H."/>
            <person name="Kataoka E."/>
            <person name="Keightley P.D."/>
            <person name="Kheradpour P."/>
            <person name="Kirkness E.F."/>
            <person name="Koerich L.B."/>
            <person name="Kristiansen K."/>
            <person name="Kudrna D."/>
            <person name="Kulathinal R.J."/>
            <person name="Kumar S."/>
            <person name="Kwok R."/>
            <person name="Lander E."/>
            <person name="Langley C.H."/>
            <person name="Lapoint R."/>
            <person name="Lazzaro B.P."/>
            <person name="Lee S.J."/>
            <person name="Levesque L."/>
            <person name="Li R."/>
            <person name="Lin C.F."/>
            <person name="Lin M.F."/>
            <person name="Lindblad-Toh K."/>
            <person name="Llopart A."/>
            <person name="Long M."/>
            <person name="Low L."/>
            <person name="Lozovsky E."/>
            <person name="Lu J."/>
            <person name="Luo M."/>
            <person name="Machado C.A."/>
            <person name="Makalowski W."/>
            <person name="Marzo M."/>
            <person name="Matsuda M."/>
            <person name="Matzkin L."/>
            <person name="McAllister B."/>
            <person name="McBride C.S."/>
            <person name="McKernan B."/>
            <person name="McKernan K."/>
            <person name="Mendez-Lago M."/>
            <person name="Minx P."/>
            <person name="Mollenhauer M.U."/>
            <person name="Montooth K."/>
            <person name="Mount S.M."/>
            <person name="Mu X."/>
            <person name="Myers E."/>
            <person name="Negre B."/>
            <person name="Newfeld S."/>
            <person name="Nielsen R."/>
            <person name="Noor M.A."/>
            <person name="O'Grady P."/>
            <person name="Pachter L."/>
            <person name="Papaceit M."/>
            <person name="Parisi M.J."/>
            <person name="Parisi M."/>
            <person name="Parts L."/>
            <person name="Pedersen J.S."/>
            <person name="Pesole G."/>
            <person name="Phillippy A.M."/>
            <person name="Ponting C.P."/>
            <person name="Pop M."/>
            <person name="Porcelli D."/>
            <person name="Powell J.R."/>
            <person name="Prohaska S."/>
            <person name="Pruitt K."/>
            <person name="Puig M."/>
            <person name="Quesneville H."/>
            <person name="Ram K.R."/>
            <person name="Rand D."/>
            <person name="Rasmussen M.D."/>
            <person name="Reed L.K."/>
            <person name="Reenan R."/>
            <person name="Reily A."/>
            <person name="Remington K.A."/>
            <person name="Rieger T.T."/>
            <person name="Ritchie M.G."/>
            <person name="Robin C."/>
            <person name="Rogers Y.H."/>
            <person name="Rohde C."/>
            <person name="Rozas J."/>
            <person name="Rubenfield M.J."/>
            <person name="Ruiz A."/>
            <person name="Russo S."/>
            <person name="Salzberg S.L."/>
            <person name="Sanchez-Gracia A."/>
            <person name="Saranga D.J."/>
            <person name="Sato H."/>
            <person name="Schaeffer S.W."/>
            <person name="Schatz M.C."/>
            <person name="Schlenke T."/>
            <person name="Schwartz R."/>
            <person name="Segarra C."/>
            <person name="Singh R.S."/>
            <person name="Sirot L."/>
            <person name="Sirota M."/>
            <person name="Sisneros N.B."/>
            <person name="Smith C.D."/>
            <person name="Smith T.F."/>
            <person name="Spieth J."/>
            <person name="Stage D.E."/>
            <person name="Stark A."/>
            <person name="Stephan W."/>
            <person name="Strausberg R.L."/>
            <person name="Strempel S."/>
            <person name="Sturgill D."/>
            <person name="Sutton G."/>
            <person name="Sutton G.G."/>
            <person name="Tao W."/>
            <person name="Teichmann S."/>
            <person name="Tobari Y.N."/>
            <person name="Tomimura Y."/>
            <person name="Tsolas J.M."/>
            <person name="Valente V.L."/>
            <person name="Venter E."/>
            <person name="Venter J.C."/>
            <person name="Vicario S."/>
            <person name="Vieira F.G."/>
            <person name="Vilella A.J."/>
            <person name="Villasante A."/>
            <person name="Walenz B."/>
            <person name="Wang J."/>
            <person name="Wasserman M."/>
            <person name="Watts T."/>
            <person name="Wilson D."/>
            <person name="Wilson R.K."/>
            <person name="Wing R.A."/>
            <person name="Wolfner M.F."/>
            <person name="Wong A."/>
            <person name="Wong G.K."/>
            <person name="Wu C.I."/>
            <person name="Wu G."/>
            <person name="Yamamoto D."/>
            <person name="Yang H.P."/>
            <person name="Yang S.P."/>
            <person name="Yorke J.A."/>
            <person name="Yoshida K."/>
            <person name="Zdobnov E."/>
            <person name="Zhang P."/>
            <person name="Zhang Y."/>
            <person name="Zimin A.V."/>
            <person name="Baldwin J."/>
            <person name="Abdouelleil A."/>
            <person name="Abdulkadir J."/>
            <person name="Abebe A."/>
            <person name="Abera B."/>
            <person name="Abreu J."/>
            <person name="Acer S.C."/>
            <person name="Aftuck L."/>
            <person name="Alexander A."/>
            <person name="An P."/>
            <person name="Anderson E."/>
            <person name="Anderson S."/>
            <person name="Arachi H."/>
            <person name="Azer M."/>
            <person name="Bachantsang P."/>
            <person name="Barry A."/>
            <person name="Bayul T."/>
            <person name="Berlin A."/>
            <person name="Bessette D."/>
            <person name="Bloom T."/>
            <person name="Blye J."/>
            <person name="Boguslavskiy L."/>
            <person name="Bonnet C."/>
            <person name="Boukhgalter B."/>
            <person name="Bourzgui I."/>
            <person name="Brown A."/>
            <person name="Cahill P."/>
            <person name="Channer S."/>
            <person name="Cheshatsang Y."/>
            <person name="Chuda L."/>
            <person name="Citroen M."/>
            <person name="Collymore A."/>
            <person name="Cooke P."/>
            <person name="Costello M."/>
            <person name="D'Aco K."/>
            <person name="Daza R."/>
            <person name="De Haan G."/>
            <person name="DeGray S."/>
            <person name="DeMaso C."/>
            <person name="Dhargay N."/>
            <person name="Dooley K."/>
            <person name="Dooley E."/>
            <person name="Doricent M."/>
            <person name="Dorje P."/>
            <person name="Dorjee K."/>
            <person name="Dupes A."/>
            <person name="Elong R."/>
            <person name="Falk J."/>
            <person name="Farina A."/>
            <person name="Faro S."/>
            <person name="Ferguson D."/>
            <person name="Fisher S."/>
            <person name="Foley C.D."/>
            <person name="Franke A."/>
            <person name="Friedrich D."/>
            <person name="Gadbois L."/>
            <person name="Gearin G."/>
            <person name="Gearin C.R."/>
            <person name="Giannoukos G."/>
            <person name="Goode T."/>
            <person name="Graham J."/>
            <person name="Grandbois E."/>
            <person name="Grewal S."/>
            <person name="Gyaltsen K."/>
            <person name="Hafez N."/>
            <person name="Hagos B."/>
            <person name="Hall J."/>
            <person name="Henson C."/>
            <person name="Hollinger A."/>
            <person name="Honan T."/>
            <person name="Huard M.D."/>
            <person name="Hughes L."/>
            <person name="Hurhula B."/>
            <person name="Husby M.E."/>
            <person name="Kamat A."/>
            <person name="Kanga B."/>
            <person name="Kashin S."/>
            <person name="Khazanovich D."/>
            <person name="Kisner P."/>
            <person name="Lance K."/>
            <person name="Lara M."/>
            <person name="Lee W."/>
            <person name="Lennon N."/>
            <person name="Letendre F."/>
            <person name="LeVine R."/>
            <person name="Lipovsky A."/>
            <person name="Liu X."/>
            <person name="Liu J."/>
            <person name="Liu S."/>
            <person name="Lokyitsang T."/>
            <person name="Lokyitsang Y."/>
            <person name="Lubonja R."/>
            <person name="Lui A."/>
            <person name="MacDonald P."/>
            <person name="Magnisalis V."/>
            <person name="Maru K."/>
            <person name="Matthews C."/>
            <person name="McCusker W."/>
            <person name="McDonough S."/>
            <person name="Mehta T."/>
            <person name="Meldrim J."/>
            <person name="Meneus L."/>
            <person name="Mihai O."/>
            <person name="Mihalev A."/>
            <person name="Mihova T."/>
            <person name="Mittelman R."/>
            <person name="Mlenga V."/>
            <person name="Montmayeur A."/>
            <person name="Mulrain L."/>
            <person name="Navidi A."/>
            <person name="Naylor J."/>
            <person name="Negash T."/>
            <person name="Nguyen T."/>
            <person name="Nguyen N."/>
            <person name="Nicol R."/>
            <person name="Norbu C."/>
            <person name="Norbu N."/>
            <person name="Novod N."/>
            <person name="O'Neill B."/>
            <person name="Osman S."/>
            <person name="Markiewicz E."/>
            <person name="Oyono O.L."/>
            <person name="Patti C."/>
            <person name="Phunkhang P."/>
            <person name="Pierre F."/>
            <person name="Priest M."/>
            <person name="Raghuraman S."/>
            <person name="Rege F."/>
            <person name="Reyes R."/>
            <person name="Rise C."/>
            <person name="Rogov P."/>
            <person name="Ross K."/>
            <person name="Ryan E."/>
            <person name="Settipalli S."/>
            <person name="Shea T."/>
            <person name="Sherpa N."/>
            <person name="Shi L."/>
            <person name="Shih D."/>
            <person name="Sparrow T."/>
            <person name="Spaulding J."/>
            <person name="Stalker J."/>
            <person name="Stange-Thomann N."/>
            <person name="Stavropoulos S."/>
            <person name="Stone C."/>
            <person name="Strader C."/>
            <person name="Tesfaye S."/>
            <person name="Thomson T."/>
            <person name="Thoulutsang Y."/>
            <person name="Thoulutsang D."/>
            <person name="Topham K."/>
            <person name="Topping I."/>
            <person name="Tsamla T."/>
            <person name="Vassiliev H."/>
            <person name="Vo A."/>
            <person name="Wangchuk T."/>
            <person name="Wangdi T."/>
            <person name="Weiand M."/>
            <person name="Wilkinson J."/>
            <person name="Wilson A."/>
            <person name="Yadav S."/>
            <person name="Young G."/>
            <person name="Yu Q."/>
            <person name="Zembek L."/>
            <person name="Zhong D."/>
            <person name="Zimmer A."/>
            <person name="Zwirko Z."/>
            <person name="Jaffe D.B."/>
            <person name="Alvarez P."/>
            <person name="Brockman W."/>
            <person name="Butler J."/>
            <person name="Chin C."/>
            <person name="Gnerre S."/>
            <person name="Grabherr M."/>
            <person name="Kleber M."/>
            <person name="Mauceli E."/>
            <person name="MacCallum I."/>
        </authorList>
    </citation>
    <scope>NUCLEOTIDE SEQUENCE [LARGE SCALE GENOMIC DNA]</scope>
    <source>
        <strain evidence="6">Tucson 15010-1051.87</strain>
    </source>
</reference>
<accession>B4MES9</accession>
<dbReference type="CDD" id="cd00154">
    <property type="entry name" value="Rab"/>
    <property type="match status" value="1"/>
</dbReference>
<dbReference type="InterPro" id="IPR001806">
    <property type="entry name" value="Small_GTPase"/>
</dbReference>
<dbReference type="OrthoDB" id="7838018at2759"/>
<dbReference type="Gene3D" id="3.40.50.300">
    <property type="entry name" value="P-loop containing nucleotide triphosphate hydrolases"/>
    <property type="match status" value="1"/>
</dbReference>
<dbReference type="GO" id="GO:0005525">
    <property type="term" value="F:GTP binding"/>
    <property type="evidence" value="ECO:0007669"/>
    <property type="project" value="UniProtKB-KW"/>
</dbReference>
<dbReference type="PROSITE" id="PS51420">
    <property type="entry name" value="RHO"/>
    <property type="match status" value="1"/>
</dbReference>
<keyword evidence="4" id="KW-0472">Membrane</keyword>
<dbReference type="PRINTS" id="PR00449">
    <property type="entry name" value="RASTRNSFRMNG"/>
</dbReference>
<dbReference type="InterPro" id="IPR050227">
    <property type="entry name" value="Rab"/>
</dbReference>
<dbReference type="SMART" id="SM00175">
    <property type="entry name" value="RAB"/>
    <property type="match status" value="1"/>
</dbReference>
<organism evidence="5 6">
    <name type="scientific">Drosophila virilis</name>
    <name type="common">Fruit fly</name>
    <dbReference type="NCBI Taxonomy" id="7244"/>
    <lineage>
        <taxon>Eukaryota</taxon>
        <taxon>Metazoa</taxon>
        <taxon>Ecdysozoa</taxon>
        <taxon>Arthropoda</taxon>
        <taxon>Hexapoda</taxon>
        <taxon>Insecta</taxon>
        <taxon>Pterygota</taxon>
        <taxon>Neoptera</taxon>
        <taxon>Endopterygota</taxon>
        <taxon>Diptera</taxon>
        <taxon>Brachycera</taxon>
        <taxon>Muscomorpha</taxon>
        <taxon>Ephydroidea</taxon>
        <taxon>Drosophilidae</taxon>
        <taxon>Drosophila</taxon>
    </lineage>
</organism>
<dbReference type="STRING" id="7244.B4MES9"/>
<sequence>MDERYVFKILMLGDAGVGKTCLLQRFVENRFTGNYKCTVGVDSKIRTVEISGHKVKLQIWDTAGEERYRSMMSSYYRHVQGIILVFDTTRRRSYQNVDYWLKEIDKHAATNVRILLVGNKCDAFQGRQVCQQSAAIYAESLGVTYVEASAVTGANVERLFANLAVSIFDTHVERNRPGTVFPAEDKNAVTLKQGTGIRDFCC</sequence>